<dbReference type="OrthoDB" id="3402696at2"/>
<dbReference type="AlphaFoldDB" id="A0A4R6SH61"/>
<organism evidence="1 2">
    <name type="scientific">Labedaea rhizosphaerae</name>
    <dbReference type="NCBI Taxonomy" id="598644"/>
    <lineage>
        <taxon>Bacteria</taxon>
        <taxon>Bacillati</taxon>
        <taxon>Actinomycetota</taxon>
        <taxon>Actinomycetes</taxon>
        <taxon>Pseudonocardiales</taxon>
        <taxon>Pseudonocardiaceae</taxon>
        <taxon>Labedaea</taxon>
    </lineage>
</organism>
<accession>A0A4R6SH61</accession>
<name>A0A4R6SH61_LABRH</name>
<dbReference type="Proteomes" id="UP000295444">
    <property type="component" value="Unassembled WGS sequence"/>
</dbReference>
<dbReference type="InterPro" id="IPR022536">
    <property type="entry name" value="EspC"/>
</dbReference>
<gene>
    <name evidence="1" type="ORF">EV186_102819</name>
</gene>
<reference evidence="1 2" key="1">
    <citation type="submission" date="2019-03" db="EMBL/GenBank/DDBJ databases">
        <title>Genomic Encyclopedia of Type Strains, Phase IV (KMG-IV): sequencing the most valuable type-strain genomes for metagenomic binning, comparative biology and taxonomic classification.</title>
        <authorList>
            <person name="Goeker M."/>
        </authorList>
    </citation>
    <scope>NUCLEOTIDE SEQUENCE [LARGE SCALE GENOMIC DNA]</scope>
    <source>
        <strain evidence="1 2">DSM 45361</strain>
    </source>
</reference>
<dbReference type="GO" id="GO:0009306">
    <property type="term" value="P:protein secretion"/>
    <property type="evidence" value="ECO:0007669"/>
    <property type="project" value="InterPro"/>
</dbReference>
<dbReference type="RefSeq" id="WP_133849599.1">
    <property type="nucleotide sequence ID" value="NZ_SNXZ01000002.1"/>
</dbReference>
<proteinExistence type="predicted"/>
<dbReference type="EMBL" id="SNXZ01000002">
    <property type="protein sequence ID" value="TDQ00953.1"/>
    <property type="molecule type" value="Genomic_DNA"/>
</dbReference>
<sequence length="103" mass="10971">MSGFHVEPEELKGYSGQLDRAVNHFSAIKQHASTKGADTSGFTGLLALLVPIVDGVVGLYTDALQSGHDKLAKVKTNLDAAVTEYEKHDTNAKKTMDNIKAGS</sequence>
<evidence type="ECO:0000313" key="1">
    <source>
        <dbReference type="EMBL" id="TDQ00953.1"/>
    </source>
</evidence>
<dbReference type="Pfam" id="PF10824">
    <property type="entry name" value="T7SS_ESX_EspC"/>
    <property type="match status" value="1"/>
</dbReference>
<protein>
    <submittedName>
        <fullName evidence="1">Excreted virulence factor EspC (Type VII ESX diderm)</fullName>
    </submittedName>
</protein>
<comment type="caution">
    <text evidence="1">The sequence shown here is derived from an EMBL/GenBank/DDBJ whole genome shotgun (WGS) entry which is preliminary data.</text>
</comment>
<keyword evidence="2" id="KW-1185">Reference proteome</keyword>
<evidence type="ECO:0000313" key="2">
    <source>
        <dbReference type="Proteomes" id="UP000295444"/>
    </source>
</evidence>